<reference evidence="1 2" key="1">
    <citation type="submission" date="2018-10" db="EMBL/GenBank/DDBJ databases">
        <title>Sequencing the genomes of 1000 actinobacteria strains.</title>
        <authorList>
            <person name="Klenk H.-P."/>
        </authorList>
    </citation>
    <scope>NUCLEOTIDE SEQUENCE [LARGE SCALE GENOMIC DNA]</scope>
    <source>
        <strain evidence="1 2">DSM 43911</strain>
    </source>
</reference>
<dbReference type="AlphaFoldDB" id="A0A495XMZ5"/>
<organism evidence="1 2">
    <name type="scientific">Saccharothrix variisporea</name>
    <dbReference type="NCBI Taxonomy" id="543527"/>
    <lineage>
        <taxon>Bacteria</taxon>
        <taxon>Bacillati</taxon>
        <taxon>Actinomycetota</taxon>
        <taxon>Actinomycetes</taxon>
        <taxon>Pseudonocardiales</taxon>
        <taxon>Pseudonocardiaceae</taxon>
        <taxon>Saccharothrix</taxon>
    </lineage>
</organism>
<dbReference type="EMBL" id="RBXR01000001">
    <property type="protein sequence ID" value="RKT74276.1"/>
    <property type="molecule type" value="Genomic_DNA"/>
</dbReference>
<accession>A0A495XMZ5</accession>
<dbReference type="RefSeq" id="WP_147459462.1">
    <property type="nucleotide sequence ID" value="NZ_JBIUBA010000003.1"/>
</dbReference>
<dbReference type="OrthoDB" id="7062357at2"/>
<comment type="caution">
    <text evidence="1">The sequence shown here is derived from an EMBL/GenBank/DDBJ whole genome shotgun (WGS) entry which is preliminary data.</text>
</comment>
<keyword evidence="2" id="KW-1185">Reference proteome</keyword>
<sequence>MTRENRCRPAPGRHVRCAGEQINQGRPGSWKFDALAVPALGDGALAVEQRGIPVDQLVDETLAALHGAHRVARLKQPLEG</sequence>
<dbReference type="Proteomes" id="UP000272729">
    <property type="component" value="Unassembled WGS sequence"/>
</dbReference>
<proteinExistence type="predicted"/>
<evidence type="ECO:0000313" key="1">
    <source>
        <dbReference type="EMBL" id="RKT74276.1"/>
    </source>
</evidence>
<gene>
    <name evidence="1" type="ORF">DFJ66_7620</name>
</gene>
<evidence type="ECO:0000313" key="2">
    <source>
        <dbReference type="Proteomes" id="UP000272729"/>
    </source>
</evidence>
<name>A0A495XMZ5_9PSEU</name>
<protein>
    <submittedName>
        <fullName evidence="1">Uncharacterized protein</fullName>
    </submittedName>
</protein>